<dbReference type="AlphaFoldDB" id="A0AAP0KC39"/>
<comment type="caution">
    <text evidence="1">The sequence shown here is derived from an EMBL/GenBank/DDBJ whole genome shotgun (WGS) entry which is preliminary data.</text>
</comment>
<dbReference type="Proteomes" id="UP001419268">
    <property type="component" value="Unassembled WGS sequence"/>
</dbReference>
<evidence type="ECO:0000313" key="2">
    <source>
        <dbReference type="Proteomes" id="UP001419268"/>
    </source>
</evidence>
<evidence type="ECO:0000313" key="1">
    <source>
        <dbReference type="EMBL" id="KAK9149896.1"/>
    </source>
</evidence>
<name>A0AAP0KC39_9MAGN</name>
<sequence>MAKGAFNNSYTSEFTDCPLIGSTIYIVSPCVDNRNTATLRSPEGNAYCVRSK</sequence>
<reference evidence="1 2" key="1">
    <citation type="submission" date="2024-01" db="EMBL/GenBank/DDBJ databases">
        <title>Genome assemblies of Stephania.</title>
        <authorList>
            <person name="Yang L."/>
        </authorList>
    </citation>
    <scope>NUCLEOTIDE SEQUENCE [LARGE SCALE GENOMIC DNA]</scope>
    <source>
        <strain evidence="1">JXDWG</strain>
        <tissue evidence="1">Leaf</tissue>
    </source>
</reference>
<proteinExistence type="predicted"/>
<accession>A0AAP0KC39</accession>
<organism evidence="1 2">
    <name type="scientific">Stephania cephalantha</name>
    <dbReference type="NCBI Taxonomy" id="152367"/>
    <lineage>
        <taxon>Eukaryota</taxon>
        <taxon>Viridiplantae</taxon>
        <taxon>Streptophyta</taxon>
        <taxon>Embryophyta</taxon>
        <taxon>Tracheophyta</taxon>
        <taxon>Spermatophyta</taxon>
        <taxon>Magnoliopsida</taxon>
        <taxon>Ranunculales</taxon>
        <taxon>Menispermaceae</taxon>
        <taxon>Menispermoideae</taxon>
        <taxon>Cissampelideae</taxon>
        <taxon>Stephania</taxon>
    </lineage>
</organism>
<keyword evidence="2" id="KW-1185">Reference proteome</keyword>
<dbReference type="EMBL" id="JBBNAG010000003">
    <property type="protein sequence ID" value="KAK9149896.1"/>
    <property type="molecule type" value="Genomic_DNA"/>
</dbReference>
<gene>
    <name evidence="1" type="ORF">Scep_008653</name>
</gene>
<protein>
    <submittedName>
        <fullName evidence="1">Uncharacterized protein</fullName>
    </submittedName>
</protein>